<keyword evidence="2" id="KW-1185">Reference proteome</keyword>
<dbReference type="EMBL" id="JBHPON010000001">
    <property type="protein sequence ID" value="MFC6034772.1"/>
    <property type="molecule type" value="Genomic_DNA"/>
</dbReference>
<organism evidence="1 2">
    <name type="scientific">Hyphococcus aureus</name>
    <dbReference type="NCBI Taxonomy" id="2666033"/>
    <lineage>
        <taxon>Bacteria</taxon>
        <taxon>Pseudomonadati</taxon>
        <taxon>Pseudomonadota</taxon>
        <taxon>Alphaproteobacteria</taxon>
        <taxon>Parvularculales</taxon>
        <taxon>Parvularculaceae</taxon>
        <taxon>Hyphococcus</taxon>
    </lineage>
</organism>
<evidence type="ECO:0008006" key="3">
    <source>
        <dbReference type="Google" id="ProtNLM"/>
    </source>
</evidence>
<evidence type="ECO:0000313" key="2">
    <source>
        <dbReference type="Proteomes" id="UP001596116"/>
    </source>
</evidence>
<dbReference type="RefSeq" id="WP_379879889.1">
    <property type="nucleotide sequence ID" value="NZ_JBHPON010000001.1"/>
</dbReference>
<dbReference type="Gene3D" id="3.40.50.300">
    <property type="entry name" value="P-loop containing nucleotide triphosphate hydrolases"/>
    <property type="match status" value="1"/>
</dbReference>
<comment type="caution">
    <text evidence="1">The sequence shown here is derived from an EMBL/GenBank/DDBJ whole genome shotgun (WGS) entry which is preliminary data.</text>
</comment>
<sequence>MNTNLANQFLSALGGDPGVFPHQYVPVMDQMLLARLPVATLREASFLDERIMTRETQGIWVPADQVAAAAAALPAPPVSYIFHSGHCGSTLVSRLLGAASEAIALREPLPLRAFAFDAAEGGAAMLAPDMARARLSLLEKLWARGASAAVVKATSICTGLAADLLPPDRKAVYVSQRPDIHLAVLLAGRNAVNDLRAFAQLRWRRLNAQISLTPLAKFSSGELAALGWLAEMEAAARADLPVFDFDAVLRSPEETLSAVAAALGVSAPPDRIAAAASSPIMKRYSKAPEHDYDAALRSEVIAKARLDHGAEIQKGLDWLNRLGAREASVKTVLDHWA</sequence>
<gene>
    <name evidence="1" type="ORF">ACFMB1_04405</name>
</gene>
<evidence type="ECO:0000313" key="1">
    <source>
        <dbReference type="EMBL" id="MFC6034772.1"/>
    </source>
</evidence>
<reference evidence="1 2" key="1">
    <citation type="submission" date="2024-09" db="EMBL/GenBank/DDBJ databases">
        <authorList>
            <person name="Zhang Z.-H."/>
        </authorList>
    </citation>
    <scope>NUCLEOTIDE SEQUENCE [LARGE SCALE GENOMIC DNA]</scope>
    <source>
        <strain evidence="1 2">HHTR114</strain>
    </source>
</reference>
<accession>A0ABW1KVW8</accession>
<name>A0ABW1KVW8_9PROT</name>
<dbReference type="InterPro" id="IPR027417">
    <property type="entry name" value="P-loop_NTPase"/>
</dbReference>
<dbReference type="SUPFAM" id="SSF52540">
    <property type="entry name" value="P-loop containing nucleoside triphosphate hydrolases"/>
    <property type="match status" value="1"/>
</dbReference>
<protein>
    <recommendedName>
        <fullName evidence="3">Sulfotransferase family protein</fullName>
    </recommendedName>
</protein>
<proteinExistence type="predicted"/>
<dbReference type="Proteomes" id="UP001596116">
    <property type="component" value="Unassembled WGS sequence"/>
</dbReference>